<dbReference type="EMBL" id="JASPKY010000148">
    <property type="protein sequence ID" value="KAK9730326.1"/>
    <property type="molecule type" value="Genomic_DNA"/>
</dbReference>
<sequence length="70" mass="8127">MVHKRALSNEELFAILMNDSVEEDKEELTIEETFGDGSEDVIGENEIYFYDDNILSSEEHDNSEKLEKEL</sequence>
<proteinExistence type="predicted"/>
<name>A0AAW1L8S6_POPJA</name>
<dbReference type="Proteomes" id="UP001458880">
    <property type="component" value="Unassembled WGS sequence"/>
</dbReference>
<protein>
    <submittedName>
        <fullName evidence="1">Uncharacterized protein</fullName>
    </submittedName>
</protein>
<comment type="caution">
    <text evidence="1">The sequence shown here is derived from an EMBL/GenBank/DDBJ whole genome shotgun (WGS) entry which is preliminary data.</text>
</comment>
<gene>
    <name evidence="1" type="ORF">QE152_g15292</name>
</gene>
<evidence type="ECO:0000313" key="2">
    <source>
        <dbReference type="Proteomes" id="UP001458880"/>
    </source>
</evidence>
<keyword evidence="2" id="KW-1185">Reference proteome</keyword>
<dbReference type="AlphaFoldDB" id="A0AAW1L8S6"/>
<organism evidence="1 2">
    <name type="scientific">Popillia japonica</name>
    <name type="common">Japanese beetle</name>
    <dbReference type="NCBI Taxonomy" id="7064"/>
    <lineage>
        <taxon>Eukaryota</taxon>
        <taxon>Metazoa</taxon>
        <taxon>Ecdysozoa</taxon>
        <taxon>Arthropoda</taxon>
        <taxon>Hexapoda</taxon>
        <taxon>Insecta</taxon>
        <taxon>Pterygota</taxon>
        <taxon>Neoptera</taxon>
        <taxon>Endopterygota</taxon>
        <taxon>Coleoptera</taxon>
        <taxon>Polyphaga</taxon>
        <taxon>Scarabaeiformia</taxon>
        <taxon>Scarabaeidae</taxon>
        <taxon>Rutelinae</taxon>
        <taxon>Popillia</taxon>
    </lineage>
</organism>
<evidence type="ECO:0000313" key="1">
    <source>
        <dbReference type="EMBL" id="KAK9730326.1"/>
    </source>
</evidence>
<accession>A0AAW1L8S6</accession>
<reference evidence="1 2" key="1">
    <citation type="journal article" date="2024" name="BMC Genomics">
        <title>De novo assembly and annotation of Popillia japonica's genome with initial clues to its potential as an invasive pest.</title>
        <authorList>
            <person name="Cucini C."/>
            <person name="Boschi S."/>
            <person name="Funari R."/>
            <person name="Cardaioli E."/>
            <person name="Iannotti N."/>
            <person name="Marturano G."/>
            <person name="Paoli F."/>
            <person name="Bruttini M."/>
            <person name="Carapelli A."/>
            <person name="Frati F."/>
            <person name="Nardi F."/>
        </authorList>
    </citation>
    <scope>NUCLEOTIDE SEQUENCE [LARGE SCALE GENOMIC DNA]</scope>
    <source>
        <strain evidence="1">DMR45628</strain>
    </source>
</reference>